<evidence type="ECO:0000256" key="2">
    <source>
        <dbReference type="SAM" id="SignalP"/>
    </source>
</evidence>
<proteinExistence type="predicted"/>
<keyword evidence="1" id="KW-0175">Coiled coil</keyword>
<evidence type="ECO:0000256" key="1">
    <source>
        <dbReference type="SAM" id="Coils"/>
    </source>
</evidence>
<keyword evidence="2" id="KW-0732">Signal</keyword>
<protein>
    <submittedName>
        <fullName evidence="3">Uncharacterized protein</fullName>
    </submittedName>
</protein>
<keyword evidence="4" id="KW-1185">Reference proteome</keyword>
<organism evidence="3 4">
    <name type="scientific">Polluticaenibacter yanchengensis</name>
    <dbReference type="NCBI Taxonomy" id="3014562"/>
    <lineage>
        <taxon>Bacteria</taxon>
        <taxon>Pseudomonadati</taxon>
        <taxon>Bacteroidota</taxon>
        <taxon>Chitinophagia</taxon>
        <taxon>Chitinophagales</taxon>
        <taxon>Chitinophagaceae</taxon>
        <taxon>Polluticaenibacter</taxon>
    </lineage>
</organism>
<evidence type="ECO:0000313" key="3">
    <source>
        <dbReference type="EMBL" id="MDA3615030.1"/>
    </source>
</evidence>
<dbReference type="EMBL" id="JAQGEF010000009">
    <property type="protein sequence ID" value="MDA3615030.1"/>
    <property type="molecule type" value="Genomic_DNA"/>
</dbReference>
<sequence>MKKLILTAVTVSSFALVNANAAETKTSAAAANAVNVAALVEENNNLHLEVESLKTNVENLKQTVEYNKSMQATINKLRAEDALKMQEDAQNLKSYNAIMFKTVKQLAN</sequence>
<comment type="caution">
    <text evidence="3">The sequence shown here is derived from an EMBL/GenBank/DDBJ whole genome shotgun (WGS) entry which is preliminary data.</text>
</comment>
<accession>A0ABT4UJR9</accession>
<feature type="signal peptide" evidence="2">
    <location>
        <begin position="1"/>
        <end position="21"/>
    </location>
</feature>
<feature type="coiled-coil region" evidence="1">
    <location>
        <begin position="36"/>
        <end position="63"/>
    </location>
</feature>
<dbReference type="Proteomes" id="UP001210231">
    <property type="component" value="Unassembled WGS sequence"/>
</dbReference>
<reference evidence="3 4" key="1">
    <citation type="submission" date="2022-12" db="EMBL/GenBank/DDBJ databases">
        <title>Chitinophagaceae gen. sp. nov., a new member of the family Chitinophagaceae, isolated from soil in a chemical factory.</title>
        <authorList>
            <person name="Ke Z."/>
        </authorList>
    </citation>
    <scope>NUCLEOTIDE SEQUENCE [LARGE SCALE GENOMIC DNA]</scope>
    <source>
        <strain evidence="3 4">LY-5</strain>
    </source>
</reference>
<name>A0ABT4UJR9_9BACT</name>
<gene>
    <name evidence="3" type="ORF">O3P16_09445</name>
</gene>
<dbReference type="RefSeq" id="WP_407031355.1">
    <property type="nucleotide sequence ID" value="NZ_JAQGEF010000009.1"/>
</dbReference>
<evidence type="ECO:0000313" key="4">
    <source>
        <dbReference type="Proteomes" id="UP001210231"/>
    </source>
</evidence>
<feature type="chain" id="PRO_5046940869" evidence="2">
    <location>
        <begin position="22"/>
        <end position="108"/>
    </location>
</feature>